<dbReference type="EMBL" id="ML977336">
    <property type="protein sequence ID" value="KAF2110932.1"/>
    <property type="molecule type" value="Genomic_DNA"/>
</dbReference>
<protein>
    <recommendedName>
        <fullName evidence="2">Thioesterase domain-containing protein</fullName>
    </recommendedName>
</protein>
<feature type="non-terminal residue" evidence="3">
    <location>
        <position position="205"/>
    </location>
</feature>
<name>A0A6A5YUW2_9PLEO</name>
<dbReference type="AlphaFoldDB" id="A0A6A5YUW2"/>
<organism evidence="3 4">
    <name type="scientific">Lophiotrema nucula</name>
    <dbReference type="NCBI Taxonomy" id="690887"/>
    <lineage>
        <taxon>Eukaryota</taxon>
        <taxon>Fungi</taxon>
        <taxon>Dikarya</taxon>
        <taxon>Ascomycota</taxon>
        <taxon>Pezizomycotina</taxon>
        <taxon>Dothideomycetes</taxon>
        <taxon>Pleosporomycetidae</taxon>
        <taxon>Pleosporales</taxon>
        <taxon>Lophiotremataceae</taxon>
        <taxon>Lophiotrema</taxon>
    </lineage>
</organism>
<accession>A0A6A5YUW2</accession>
<keyword evidence="4" id="KW-1185">Reference proteome</keyword>
<dbReference type="PANTHER" id="PTHR47260">
    <property type="entry name" value="UPF0644 PROTEIN PB2B4.06"/>
    <property type="match status" value="1"/>
</dbReference>
<dbReference type="Proteomes" id="UP000799770">
    <property type="component" value="Unassembled WGS sequence"/>
</dbReference>
<evidence type="ECO:0000313" key="3">
    <source>
        <dbReference type="EMBL" id="KAF2110932.1"/>
    </source>
</evidence>
<feature type="region of interest" description="Disordered" evidence="1">
    <location>
        <begin position="95"/>
        <end position="117"/>
    </location>
</feature>
<dbReference type="InterPro" id="IPR006683">
    <property type="entry name" value="Thioestr_dom"/>
</dbReference>
<dbReference type="PANTHER" id="PTHR47260:SF3">
    <property type="entry name" value="THIOESTERASE FAMILY PROTEIN (AFU_ORTHOLOGUE AFUA_7G03960)"/>
    <property type="match status" value="1"/>
</dbReference>
<feature type="non-terminal residue" evidence="3">
    <location>
        <position position="1"/>
    </location>
</feature>
<evidence type="ECO:0000259" key="2">
    <source>
        <dbReference type="Pfam" id="PF03061"/>
    </source>
</evidence>
<evidence type="ECO:0000313" key="4">
    <source>
        <dbReference type="Proteomes" id="UP000799770"/>
    </source>
</evidence>
<evidence type="ECO:0000256" key="1">
    <source>
        <dbReference type="SAM" id="MobiDB-lite"/>
    </source>
</evidence>
<reference evidence="3" key="1">
    <citation type="journal article" date="2020" name="Stud. Mycol.">
        <title>101 Dothideomycetes genomes: a test case for predicting lifestyles and emergence of pathogens.</title>
        <authorList>
            <person name="Haridas S."/>
            <person name="Albert R."/>
            <person name="Binder M."/>
            <person name="Bloem J."/>
            <person name="Labutti K."/>
            <person name="Salamov A."/>
            <person name="Andreopoulos B."/>
            <person name="Baker S."/>
            <person name="Barry K."/>
            <person name="Bills G."/>
            <person name="Bluhm B."/>
            <person name="Cannon C."/>
            <person name="Castanera R."/>
            <person name="Culley D."/>
            <person name="Daum C."/>
            <person name="Ezra D."/>
            <person name="Gonzalez J."/>
            <person name="Henrissat B."/>
            <person name="Kuo A."/>
            <person name="Liang C."/>
            <person name="Lipzen A."/>
            <person name="Lutzoni F."/>
            <person name="Magnuson J."/>
            <person name="Mondo S."/>
            <person name="Nolan M."/>
            <person name="Ohm R."/>
            <person name="Pangilinan J."/>
            <person name="Park H.-J."/>
            <person name="Ramirez L."/>
            <person name="Alfaro M."/>
            <person name="Sun H."/>
            <person name="Tritt A."/>
            <person name="Yoshinaga Y."/>
            <person name="Zwiers L.-H."/>
            <person name="Turgeon B."/>
            <person name="Goodwin S."/>
            <person name="Spatafora J."/>
            <person name="Crous P."/>
            <person name="Grigoriev I."/>
        </authorList>
    </citation>
    <scope>NUCLEOTIDE SEQUENCE</scope>
    <source>
        <strain evidence="3">CBS 627.86</strain>
    </source>
</reference>
<dbReference type="Pfam" id="PF03061">
    <property type="entry name" value="4HBT"/>
    <property type="match status" value="1"/>
</dbReference>
<feature type="domain" description="Thioesterase" evidence="2">
    <location>
        <begin position="140"/>
        <end position="193"/>
    </location>
</feature>
<dbReference type="InterPro" id="IPR029069">
    <property type="entry name" value="HotDog_dom_sf"/>
</dbReference>
<dbReference type="SUPFAM" id="SSF54637">
    <property type="entry name" value="Thioesterase/thiol ester dehydrase-isomerase"/>
    <property type="match status" value="1"/>
</dbReference>
<proteinExistence type="predicted"/>
<dbReference type="OrthoDB" id="506431at2759"/>
<sequence length="205" mass="22523">LTPQTEHLEDFTALEWCNRILSDPGVTKIQKRVKLPPLNTDAPNNFFAKTLFKDDAVRAYLSLYRPGKGQRRNTVDARVSSDALLGREKVGEEGAIFSGSNGSGRAEKKEISYDPESPDTPEALLLVSLAPGLDGGIHRLHGGVTATLLDQVMGILISYAHENTSATAELNVKYKKAVRTPAVVLLRARIVREAGRWIETVAWME</sequence>
<gene>
    <name evidence="3" type="ORF">BDV96DRAFT_475477</name>
</gene>
<dbReference type="CDD" id="cd03443">
    <property type="entry name" value="PaaI_thioesterase"/>
    <property type="match status" value="1"/>
</dbReference>
<dbReference type="InterPro" id="IPR052061">
    <property type="entry name" value="PTE-AB_protein"/>
</dbReference>
<dbReference type="Gene3D" id="3.10.129.10">
    <property type="entry name" value="Hotdog Thioesterase"/>
    <property type="match status" value="1"/>
</dbReference>